<protein>
    <submittedName>
        <fullName evidence="2">Uncharacterized protein</fullName>
    </submittedName>
</protein>
<feature type="compositionally biased region" description="Basic residues" evidence="1">
    <location>
        <begin position="1"/>
        <end position="12"/>
    </location>
</feature>
<gene>
    <name evidence="2" type="ORF">JZ751_000434</name>
</gene>
<evidence type="ECO:0000256" key="1">
    <source>
        <dbReference type="SAM" id="MobiDB-lite"/>
    </source>
</evidence>
<comment type="caution">
    <text evidence="2">The sequence shown here is derived from an EMBL/GenBank/DDBJ whole genome shotgun (WGS) entry which is preliminary data.</text>
</comment>
<evidence type="ECO:0000313" key="2">
    <source>
        <dbReference type="EMBL" id="KAG9355596.1"/>
    </source>
</evidence>
<proteinExistence type="predicted"/>
<reference evidence="2" key="1">
    <citation type="thesis" date="2021" institute="BYU ScholarsArchive" country="Provo, UT, USA">
        <title>Applications of and Algorithms for Genome Assembly and Genomic Analyses with an Emphasis on Marine Teleosts.</title>
        <authorList>
            <person name="Pickett B.D."/>
        </authorList>
    </citation>
    <scope>NUCLEOTIDE SEQUENCE</scope>
    <source>
        <strain evidence="2">HI-2016</strain>
    </source>
</reference>
<feature type="region of interest" description="Disordered" evidence="1">
    <location>
        <begin position="1"/>
        <end position="75"/>
    </location>
</feature>
<accession>A0A8T2PWK5</accession>
<organism evidence="2 3">
    <name type="scientific">Albula glossodonta</name>
    <name type="common">roundjaw bonefish</name>
    <dbReference type="NCBI Taxonomy" id="121402"/>
    <lineage>
        <taxon>Eukaryota</taxon>
        <taxon>Metazoa</taxon>
        <taxon>Chordata</taxon>
        <taxon>Craniata</taxon>
        <taxon>Vertebrata</taxon>
        <taxon>Euteleostomi</taxon>
        <taxon>Actinopterygii</taxon>
        <taxon>Neopterygii</taxon>
        <taxon>Teleostei</taxon>
        <taxon>Albuliformes</taxon>
        <taxon>Albulidae</taxon>
        <taxon>Albula</taxon>
    </lineage>
</organism>
<dbReference type="Proteomes" id="UP000824540">
    <property type="component" value="Unassembled WGS sequence"/>
</dbReference>
<feature type="compositionally biased region" description="Basic and acidic residues" evidence="1">
    <location>
        <begin position="64"/>
        <end position="75"/>
    </location>
</feature>
<keyword evidence="3" id="KW-1185">Reference proteome</keyword>
<sequence length="75" mass="8421">MYPPTHRGRHGLLHMSCTSQAGAPHPSPAPMNRMSQHHEELTSTPSSKIPSYPRERNGLLSRAETARSDSWELPY</sequence>
<dbReference type="AlphaFoldDB" id="A0A8T2PWK5"/>
<name>A0A8T2PWK5_9TELE</name>
<evidence type="ECO:0000313" key="3">
    <source>
        <dbReference type="Proteomes" id="UP000824540"/>
    </source>
</evidence>
<dbReference type="EMBL" id="JAFBMS010000001">
    <property type="protein sequence ID" value="KAG9355596.1"/>
    <property type="molecule type" value="Genomic_DNA"/>
</dbReference>